<dbReference type="Pfam" id="PF13487">
    <property type="entry name" value="HD_5"/>
    <property type="match status" value="2"/>
</dbReference>
<dbReference type="AlphaFoldDB" id="R7RN97"/>
<accession>R7RN97</accession>
<feature type="domain" description="HD-GYP" evidence="1">
    <location>
        <begin position="226"/>
        <end position="413"/>
    </location>
</feature>
<dbReference type="NCBIfam" id="TIGR00277">
    <property type="entry name" value="HDIG"/>
    <property type="match status" value="1"/>
</dbReference>
<dbReference type="InterPro" id="IPR003607">
    <property type="entry name" value="HD/PDEase_dom"/>
</dbReference>
<dbReference type="CDD" id="cd00077">
    <property type="entry name" value="HDc"/>
    <property type="match status" value="2"/>
</dbReference>
<dbReference type="Proteomes" id="UP000014923">
    <property type="component" value="Unassembled WGS sequence"/>
</dbReference>
<evidence type="ECO:0000259" key="1">
    <source>
        <dbReference type="PROSITE" id="PS51832"/>
    </source>
</evidence>
<proteinExistence type="predicted"/>
<dbReference type="GO" id="GO:0016787">
    <property type="term" value="F:hydrolase activity"/>
    <property type="evidence" value="ECO:0007669"/>
    <property type="project" value="UniProtKB-KW"/>
</dbReference>
<dbReference type="SMART" id="SM00471">
    <property type="entry name" value="HDc"/>
    <property type="match status" value="2"/>
</dbReference>
<comment type="caution">
    <text evidence="2">The sequence shown here is derived from an EMBL/GenBank/DDBJ whole genome shotgun (WGS) entry which is preliminary data.</text>
</comment>
<organism evidence="2 3">
    <name type="scientific">Thermobrachium celere DSM 8682</name>
    <dbReference type="NCBI Taxonomy" id="941824"/>
    <lineage>
        <taxon>Bacteria</taxon>
        <taxon>Bacillati</taxon>
        <taxon>Bacillota</taxon>
        <taxon>Clostridia</taxon>
        <taxon>Eubacteriales</taxon>
        <taxon>Clostridiaceae</taxon>
        <taxon>Thermobrachium</taxon>
    </lineage>
</organism>
<dbReference type="InterPro" id="IPR037522">
    <property type="entry name" value="HD_GYP_dom"/>
</dbReference>
<dbReference type="PANTHER" id="PTHR43155:SF1">
    <property type="entry name" value="3'3'-CGAMP-SPECIFIC PHOSPHODIESTERASE 1"/>
    <property type="match status" value="1"/>
</dbReference>
<dbReference type="EMBL" id="CAVN010000088">
    <property type="protein sequence ID" value="CDF57504.1"/>
    <property type="molecule type" value="Genomic_DNA"/>
</dbReference>
<reference evidence="2" key="1">
    <citation type="submission" date="2013-03" db="EMBL/GenBank/DDBJ databases">
        <title>Draft genome sequence of the hydrogen-ethanol-producing anaerobic alkalithermophilic Caloramator celere.</title>
        <authorList>
            <person name="Ciranna A."/>
            <person name="Larjo A."/>
            <person name="Kivisto A."/>
            <person name="Santala V."/>
            <person name="Roos C."/>
            <person name="Karp M."/>
        </authorList>
    </citation>
    <scope>NUCLEOTIDE SEQUENCE [LARGE SCALE GENOMIC DNA]</scope>
    <source>
        <strain evidence="2">DSM 8682</strain>
    </source>
</reference>
<evidence type="ECO:0000313" key="3">
    <source>
        <dbReference type="Proteomes" id="UP000014923"/>
    </source>
</evidence>
<dbReference type="Gene3D" id="1.10.3210.10">
    <property type="entry name" value="Hypothetical protein af1432"/>
    <property type="match status" value="2"/>
</dbReference>
<dbReference type="PANTHER" id="PTHR43155">
    <property type="entry name" value="CYCLIC DI-GMP PHOSPHODIESTERASE PA4108-RELATED"/>
    <property type="match status" value="1"/>
</dbReference>
<protein>
    <submittedName>
        <fullName evidence="2">Fusion HD-GYP domain and HD-hydrolase domain</fullName>
    </submittedName>
</protein>
<evidence type="ECO:0000313" key="2">
    <source>
        <dbReference type="EMBL" id="CDF57504.1"/>
    </source>
</evidence>
<dbReference type="PROSITE" id="PS51832">
    <property type="entry name" value="HD_GYP"/>
    <property type="match status" value="1"/>
</dbReference>
<dbReference type="SUPFAM" id="SSF109604">
    <property type="entry name" value="HD-domain/PDEase-like"/>
    <property type="match status" value="2"/>
</dbReference>
<keyword evidence="2" id="KW-0378">Hydrolase</keyword>
<dbReference type="HOGENOM" id="CLU_040286_2_0_9"/>
<dbReference type="RefSeq" id="WP_018660718.1">
    <property type="nucleotide sequence ID" value="NZ_HF952018.1"/>
</dbReference>
<sequence length="413" mass="47398">MERLDLHQVVASLAFSVDLAETSVIADSEFKDYTADLNLSKHKFLNHARRATYVALKIAQNINSNDSFLSKVFLSTALHDIGIKKDIDSAHSNFDIILEHSKLGEELILRLPIDKELSTIIKYHHENFNGTGLFKLKGEDIPFISRIIRLADIFEILYDETKPNFTQRERICEWINEHKNTIFDPDLVEVFNKVQSIDAFWLDIENIAHNTSILDKIIPDIKIPVTLDDIKKIAEVFAYIIDHKSHFTYTHSTNLAKYVKKVCNYLGYDKNKTLKMEIAALLHDIGKLSIPNSILDKNGKLTADEMQIMRSHTYYTRLILSKIDGFEEITDWAANHHEKLNGKGYPFGLNAEELSLESRIMSICDIYEALTADRPYRKGMNRNDAFNIIQTMVDTGELCMRAFNIVKQALSEI</sequence>
<dbReference type="InterPro" id="IPR006675">
    <property type="entry name" value="HDIG_dom"/>
</dbReference>
<name>R7RN97_9CLOT</name>
<gene>
    <name evidence="2" type="ORF">TCEL_01418</name>
</gene>
<keyword evidence="3" id="KW-1185">Reference proteome</keyword>
<dbReference type="eggNOG" id="COG2206">
    <property type="taxonomic scope" value="Bacteria"/>
</dbReference>